<reference evidence="1" key="1">
    <citation type="journal article" date="2014" name="Front. Microbiol.">
        <title>High frequency of phylogenetically diverse reductive dehalogenase-homologous genes in deep subseafloor sedimentary metagenomes.</title>
        <authorList>
            <person name="Kawai M."/>
            <person name="Futagami T."/>
            <person name="Toyoda A."/>
            <person name="Takaki Y."/>
            <person name="Nishi S."/>
            <person name="Hori S."/>
            <person name="Arai W."/>
            <person name="Tsubouchi T."/>
            <person name="Morono Y."/>
            <person name="Uchiyama I."/>
            <person name="Ito T."/>
            <person name="Fujiyama A."/>
            <person name="Inagaki F."/>
            <person name="Takami H."/>
        </authorList>
    </citation>
    <scope>NUCLEOTIDE SEQUENCE</scope>
    <source>
        <strain evidence="1">Expedition CK06-06</strain>
    </source>
</reference>
<dbReference type="AlphaFoldDB" id="X1AJM0"/>
<organism evidence="1">
    <name type="scientific">marine sediment metagenome</name>
    <dbReference type="NCBI Taxonomy" id="412755"/>
    <lineage>
        <taxon>unclassified sequences</taxon>
        <taxon>metagenomes</taxon>
        <taxon>ecological metagenomes</taxon>
    </lineage>
</organism>
<accession>X1AJM0</accession>
<sequence length="56" mass="6890">MSSSSKNKRRKINIYEKYRRILKMPKLEDKEIDEMRKNISLLAQTICEHIWGKKFY</sequence>
<name>X1AJM0_9ZZZZ</name>
<proteinExistence type="predicted"/>
<comment type="caution">
    <text evidence="1">The sequence shown here is derived from an EMBL/GenBank/DDBJ whole genome shotgun (WGS) entry which is preliminary data.</text>
</comment>
<dbReference type="EMBL" id="BART01002350">
    <property type="protein sequence ID" value="GAG60201.1"/>
    <property type="molecule type" value="Genomic_DNA"/>
</dbReference>
<gene>
    <name evidence="1" type="ORF">S01H4_07246</name>
</gene>
<protein>
    <submittedName>
        <fullName evidence="1">Uncharacterized protein</fullName>
    </submittedName>
</protein>
<evidence type="ECO:0000313" key="1">
    <source>
        <dbReference type="EMBL" id="GAG60201.1"/>
    </source>
</evidence>